<proteinExistence type="predicted"/>
<keyword evidence="2" id="KW-1185">Reference proteome</keyword>
<dbReference type="VEuPathDB" id="FungiDB:BO70DRAFT_157288"/>
<accession>A0A317WVQ2</accession>
<dbReference type="OrthoDB" id="4486482at2759"/>
<reference evidence="1 2" key="1">
    <citation type="submission" date="2016-12" db="EMBL/GenBank/DDBJ databases">
        <title>The genomes of Aspergillus section Nigri reveals drivers in fungal speciation.</title>
        <authorList>
            <consortium name="DOE Joint Genome Institute"/>
            <person name="Vesth T.C."/>
            <person name="Nybo J."/>
            <person name="Theobald S."/>
            <person name="Brandl J."/>
            <person name="Frisvad J.C."/>
            <person name="Nielsen K.F."/>
            <person name="Lyhne E.K."/>
            <person name="Kogle M.E."/>
            <person name="Kuo A."/>
            <person name="Riley R."/>
            <person name="Clum A."/>
            <person name="Nolan M."/>
            <person name="Lipzen A."/>
            <person name="Salamov A."/>
            <person name="Henrissat B."/>
            <person name="Wiebenga A."/>
            <person name="De Vries R.P."/>
            <person name="Grigoriev I.V."/>
            <person name="Mortensen U.H."/>
            <person name="Andersen M.R."/>
            <person name="Baker S.E."/>
        </authorList>
    </citation>
    <scope>NUCLEOTIDE SEQUENCE [LARGE SCALE GENOMIC DNA]</scope>
    <source>
        <strain evidence="1 2">CBS 117.55</strain>
    </source>
</reference>
<dbReference type="EMBL" id="MSFL01000004">
    <property type="protein sequence ID" value="PWY88928.1"/>
    <property type="molecule type" value="Genomic_DNA"/>
</dbReference>
<name>A0A317WVQ2_9EURO</name>
<evidence type="ECO:0000313" key="2">
    <source>
        <dbReference type="Proteomes" id="UP000247233"/>
    </source>
</evidence>
<comment type="caution">
    <text evidence="1">The sequence shown here is derived from an EMBL/GenBank/DDBJ whole genome shotgun (WGS) entry which is preliminary data.</text>
</comment>
<evidence type="ECO:0000313" key="1">
    <source>
        <dbReference type="EMBL" id="PWY88928.1"/>
    </source>
</evidence>
<organism evidence="1 2">
    <name type="scientific">Aspergillus heteromorphus CBS 117.55</name>
    <dbReference type="NCBI Taxonomy" id="1448321"/>
    <lineage>
        <taxon>Eukaryota</taxon>
        <taxon>Fungi</taxon>
        <taxon>Dikarya</taxon>
        <taxon>Ascomycota</taxon>
        <taxon>Pezizomycotina</taxon>
        <taxon>Eurotiomycetes</taxon>
        <taxon>Eurotiomycetidae</taxon>
        <taxon>Eurotiales</taxon>
        <taxon>Aspergillaceae</taxon>
        <taxon>Aspergillus</taxon>
        <taxon>Aspergillus subgen. Circumdati</taxon>
    </lineage>
</organism>
<dbReference type="AlphaFoldDB" id="A0A317WVQ2"/>
<dbReference type="Proteomes" id="UP000247233">
    <property type="component" value="Unassembled WGS sequence"/>
</dbReference>
<protein>
    <submittedName>
        <fullName evidence="1">Uncharacterized protein</fullName>
    </submittedName>
</protein>
<sequence>MSVTIRSEIVDLELLVPRTVESEREDADVARLVPWVFCQTTIAEEGCTLDWPASEPRFEYLLHKLSTYRTEVPESERGISGAIQPSATITLPRKSWKLPRREYFKGFIGSQRSILYTLLNDVYSGLDGVREQGPRVRLELGWTKKYIIGGNRFAARSEGAAVVKVREMSVPIVSFTGWFEGQTWDQFLSETLSIMLGQLAKNTSILQREGRGPQDQETFVIGFHVPCFHVAYGLFPAATVARVHLQGFSLAEVFDLKFSRGYDLCLKDDWMQAMRVLARLFRYLVSGKAKVGALQALRGGSETGGNGSF</sequence>
<dbReference type="GeneID" id="37060489"/>
<dbReference type="RefSeq" id="XP_025402115.1">
    <property type="nucleotide sequence ID" value="XM_025538252.1"/>
</dbReference>
<gene>
    <name evidence="1" type="ORF">BO70DRAFT_157288</name>
</gene>